<keyword evidence="1" id="KW-0472">Membrane</keyword>
<comment type="caution">
    <text evidence="4">The sequence shown here is derived from an EMBL/GenBank/DDBJ whole genome shotgun (WGS) entry which is preliminary data.</text>
</comment>
<dbReference type="Proteomes" id="UP000284434">
    <property type="component" value="Unassembled WGS sequence"/>
</dbReference>
<dbReference type="Proteomes" id="UP000283426">
    <property type="component" value="Unassembled WGS sequence"/>
</dbReference>
<dbReference type="AlphaFoldDB" id="A0A1Y3ZV84"/>
<dbReference type="PANTHER" id="PTHR33507:SF3">
    <property type="entry name" value="INNER MEMBRANE PROTEIN YBBJ"/>
    <property type="match status" value="1"/>
</dbReference>
<dbReference type="InterPro" id="IPR056739">
    <property type="entry name" value="NfeD_membrane"/>
</dbReference>
<evidence type="ECO:0000313" key="7">
    <source>
        <dbReference type="Proteomes" id="UP000283426"/>
    </source>
</evidence>
<dbReference type="OMA" id="ACILYAN"/>
<evidence type="ECO:0000259" key="2">
    <source>
        <dbReference type="Pfam" id="PF24961"/>
    </source>
</evidence>
<proteinExistence type="predicted"/>
<sequence>MEWLIVLMLILIGAILVVLEILVLPGINVAGILGFISIIAGVYFGYAYYGGVTGHLILAGTVVFGFGMTWYVLRTKTWKRLSLDTRLEGTVEGIGDSVKAGDCGETLGRLAPMGNVKLGDMVVEAESRSGYIDAHRPVEVVKVLRNKVIVQLKTV</sequence>
<reference evidence="3" key="2">
    <citation type="submission" date="2022-01" db="EMBL/GenBank/DDBJ databases">
        <title>Collection of gut derived symbiotic bacterial strains cultured from healthy donors.</title>
        <authorList>
            <person name="Lin H."/>
            <person name="Kohout C."/>
            <person name="Waligurski E."/>
            <person name="Pamer E.G."/>
        </authorList>
    </citation>
    <scope>NUCLEOTIDE SEQUENCE</scope>
    <source>
        <strain evidence="3">DFI.1.149</strain>
    </source>
</reference>
<accession>A0A1Y3ZV84</accession>
<keyword evidence="1" id="KW-0812">Transmembrane</keyword>
<dbReference type="GeneID" id="61276744"/>
<dbReference type="EMBL" id="QSCO01000010">
    <property type="protein sequence ID" value="RGY06904.1"/>
    <property type="molecule type" value="Genomic_DNA"/>
</dbReference>
<dbReference type="PANTHER" id="PTHR33507">
    <property type="entry name" value="INNER MEMBRANE PROTEIN YBBJ"/>
    <property type="match status" value="1"/>
</dbReference>
<dbReference type="EMBL" id="QRYC01000002">
    <property type="protein sequence ID" value="RGU58444.1"/>
    <property type="molecule type" value="Genomic_DNA"/>
</dbReference>
<name>A0A1Y3ZV84_9BACT</name>
<dbReference type="Proteomes" id="UP001199750">
    <property type="component" value="Unassembled WGS sequence"/>
</dbReference>
<dbReference type="EMBL" id="QRYW01000025">
    <property type="protein sequence ID" value="RGV24937.1"/>
    <property type="molecule type" value="Genomic_DNA"/>
</dbReference>
<dbReference type="Proteomes" id="UP000284243">
    <property type="component" value="Unassembled WGS sequence"/>
</dbReference>
<feature type="transmembrane region" description="Helical" evidence="1">
    <location>
        <begin position="31"/>
        <end position="49"/>
    </location>
</feature>
<evidence type="ECO:0000256" key="1">
    <source>
        <dbReference type="SAM" id="Phobius"/>
    </source>
</evidence>
<feature type="domain" description="NfeD integral membrane" evidence="2">
    <location>
        <begin position="6"/>
        <end position="73"/>
    </location>
</feature>
<evidence type="ECO:0000313" key="8">
    <source>
        <dbReference type="Proteomes" id="UP000284243"/>
    </source>
</evidence>
<feature type="transmembrane region" description="Helical" evidence="1">
    <location>
        <begin position="55"/>
        <end position="73"/>
    </location>
</feature>
<dbReference type="RefSeq" id="WP_013613656.1">
    <property type="nucleotide sequence ID" value="NZ_BAABYK010000001.1"/>
</dbReference>
<dbReference type="Pfam" id="PF24961">
    <property type="entry name" value="NfeD_membrane"/>
    <property type="match status" value="1"/>
</dbReference>
<dbReference type="GO" id="GO:0005886">
    <property type="term" value="C:plasma membrane"/>
    <property type="evidence" value="ECO:0007669"/>
    <property type="project" value="TreeGrafter"/>
</dbReference>
<gene>
    <name evidence="5" type="ORF">DWW24_12360</name>
    <name evidence="4" type="ORF">DWW57_01635</name>
    <name evidence="6" type="ORF">DXA53_08630</name>
    <name evidence="3" type="ORF">L0P03_05975</name>
</gene>
<evidence type="ECO:0000313" key="9">
    <source>
        <dbReference type="Proteomes" id="UP000284434"/>
    </source>
</evidence>
<feature type="transmembrane region" description="Helical" evidence="1">
    <location>
        <begin position="6"/>
        <end position="24"/>
    </location>
</feature>
<evidence type="ECO:0000313" key="4">
    <source>
        <dbReference type="EMBL" id="RGU58444.1"/>
    </source>
</evidence>
<dbReference type="EMBL" id="JAKNDN010000009">
    <property type="protein sequence ID" value="MCG4959404.1"/>
    <property type="molecule type" value="Genomic_DNA"/>
</dbReference>
<reference evidence="7 8" key="1">
    <citation type="submission" date="2018-08" db="EMBL/GenBank/DDBJ databases">
        <title>A genome reference for cultivated species of the human gut microbiota.</title>
        <authorList>
            <person name="Zou Y."/>
            <person name="Xue W."/>
            <person name="Luo G."/>
        </authorList>
    </citation>
    <scope>NUCLEOTIDE SEQUENCE [LARGE SCALE GENOMIC DNA]</scope>
    <source>
        <strain evidence="5 7">AF14-6AC</strain>
        <strain evidence="4 8">AF16-14</strain>
        <strain evidence="6 9">OF03-11</strain>
    </source>
</reference>
<evidence type="ECO:0000313" key="3">
    <source>
        <dbReference type="EMBL" id="MCG4959404.1"/>
    </source>
</evidence>
<dbReference type="InterPro" id="IPR052165">
    <property type="entry name" value="Membrane_assoc_protease"/>
</dbReference>
<organism evidence="4 8">
    <name type="scientific">Odoribacter splanchnicus</name>
    <dbReference type="NCBI Taxonomy" id="28118"/>
    <lineage>
        <taxon>Bacteria</taxon>
        <taxon>Pseudomonadati</taxon>
        <taxon>Bacteroidota</taxon>
        <taxon>Bacteroidia</taxon>
        <taxon>Bacteroidales</taxon>
        <taxon>Odoribacteraceae</taxon>
        <taxon>Odoribacter</taxon>
    </lineage>
</organism>
<keyword evidence="1" id="KW-1133">Transmembrane helix</keyword>
<protein>
    <recommendedName>
        <fullName evidence="2">NfeD integral membrane domain-containing protein</fullName>
    </recommendedName>
</protein>
<evidence type="ECO:0000313" key="5">
    <source>
        <dbReference type="EMBL" id="RGV24937.1"/>
    </source>
</evidence>
<evidence type="ECO:0000313" key="6">
    <source>
        <dbReference type="EMBL" id="RGY06904.1"/>
    </source>
</evidence>